<dbReference type="GO" id="GO:0005886">
    <property type="term" value="C:plasma membrane"/>
    <property type="evidence" value="ECO:0007669"/>
    <property type="project" value="UniProtKB-UniRule"/>
</dbReference>
<evidence type="ECO:0000313" key="7">
    <source>
        <dbReference type="Proteomes" id="UP000381693"/>
    </source>
</evidence>
<comment type="function">
    <text evidence="5">Found in functional membrane microdomains (FMM) that may be equivalent to eukaryotic membrane rafts FMMs are highly dynamic and increase in number as cells age. Flotillins are thought to be important factors in membrane fluidity.</text>
</comment>
<evidence type="ECO:0000256" key="1">
    <source>
        <dbReference type="ARBA" id="ARBA00022475"/>
    </source>
</evidence>
<proteinExistence type="inferred from homology"/>
<dbReference type="HAMAP" id="MF_01562">
    <property type="entry name" value="FloA"/>
    <property type="match status" value="1"/>
</dbReference>
<name>A0A5E6MJW6_9BACT</name>
<dbReference type="EMBL" id="CABFUZ020000098">
    <property type="protein sequence ID" value="VVM05813.1"/>
    <property type="molecule type" value="Genomic_DNA"/>
</dbReference>
<keyword evidence="7" id="KW-1185">Reference proteome</keyword>
<keyword evidence="4 5" id="KW-0472">Membrane</keyword>
<gene>
    <name evidence="5" type="primary">floA</name>
    <name evidence="6" type="ORF">MAMC_00800</name>
</gene>
<dbReference type="Pfam" id="PF12127">
    <property type="entry name" value="FloA"/>
    <property type="match status" value="1"/>
</dbReference>
<comment type="subunit">
    <text evidence="5">Homooligomerizes.</text>
</comment>
<comment type="similarity">
    <text evidence="5">Belongs to the flotillin-like FloA family.</text>
</comment>
<protein>
    <recommendedName>
        <fullName evidence="5">Flotillin-like protein FloA</fullName>
    </recommendedName>
</protein>
<dbReference type="InterPro" id="IPR022853">
    <property type="entry name" value="FloA"/>
</dbReference>
<keyword evidence="3 5" id="KW-1133">Transmembrane helix</keyword>
<dbReference type="AlphaFoldDB" id="A0A5E6MJW6"/>
<accession>A0A5E6MJW6</accession>
<evidence type="ECO:0000256" key="3">
    <source>
        <dbReference type="ARBA" id="ARBA00022989"/>
    </source>
</evidence>
<dbReference type="RefSeq" id="WP_142524872.1">
    <property type="nucleotide sequence ID" value="NZ_CABFUZ020000098.1"/>
</dbReference>
<reference evidence="6" key="1">
    <citation type="submission" date="2019-09" db="EMBL/GenBank/DDBJ databases">
        <authorList>
            <person name="Cremers G."/>
        </authorList>
    </citation>
    <scope>NUCLEOTIDE SEQUENCE [LARGE SCALE GENOMIC DNA]</scope>
    <source>
        <strain evidence="6">3B</strain>
    </source>
</reference>
<comment type="caution">
    <text evidence="6">The sequence shown here is derived from an EMBL/GenBank/DDBJ whole genome shotgun (WGS) entry which is preliminary data.</text>
</comment>
<dbReference type="OrthoDB" id="9808365at2"/>
<evidence type="ECO:0000256" key="5">
    <source>
        <dbReference type="HAMAP-Rule" id="MF_01562"/>
    </source>
</evidence>
<keyword evidence="1 5" id="KW-1003">Cell membrane</keyword>
<organism evidence="6 7">
    <name type="scientific">Methylacidimicrobium cyclopophantes</name>
    <dbReference type="NCBI Taxonomy" id="1041766"/>
    <lineage>
        <taxon>Bacteria</taxon>
        <taxon>Pseudomonadati</taxon>
        <taxon>Verrucomicrobiota</taxon>
        <taxon>Methylacidimicrobium</taxon>
    </lineage>
</organism>
<dbReference type="NCBIfam" id="NF010186">
    <property type="entry name" value="PRK13665.1"/>
    <property type="match status" value="1"/>
</dbReference>
<dbReference type="Proteomes" id="UP000381693">
    <property type="component" value="Unassembled WGS sequence"/>
</dbReference>
<evidence type="ECO:0000313" key="6">
    <source>
        <dbReference type="EMBL" id="VVM05813.1"/>
    </source>
</evidence>
<evidence type="ECO:0000256" key="2">
    <source>
        <dbReference type="ARBA" id="ARBA00022692"/>
    </source>
</evidence>
<keyword evidence="2 5" id="KW-0812">Transmembrane</keyword>
<sequence>MISLFLLGLLAVIALIGAFLLINFLGIWVRAFISGAWVSLFNLVAMRLRGIPPSLIVNTRITAVRSGIELSTAQLESHYLARGNVEQVVRALIAADRAGISLDFNRACAIDLATIGTGKSVFEAVRTSVNPKVIDCPNPATGQDTIAGVAKDGIAVKARARVTVRTNLERFVGGATEETIIARVGEGIVTTIGSALNYKEVLEYPDRISKTVLQKGLDSGTAFEILSIDIAEVAIGDNIGAKLQAEQAEADKRVAQAKAEVRRAAAVALEQEMRAKLVEAEAEVPLAIAEAFRKGNLGVMDYYRLRNIQSDTAMRSSIAGESSGPAQGSGASS</sequence>
<evidence type="ECO:0000256" key="4">
    <source>
        <dbReference type="ARBA" id="ARBA00023136"/>
    </source>
</evidence>